<evidence type="ECO:0000256" key="1">
    <source>
        <dbReference type="ARBA" id="ARBA00009617"/>
    </source>
</evidence>
<sequence>MSAAQSTGDAPTEPDSVRPSLPTKLAYGFGSVAFGVKDGGFNYFLLLFYGTVVGLEPGLVGLAILIALVLDAISDPLVGYWSDNFRSRWGRRHPFMYAAAIPVAASYYLLWNPPDWSQGQLFAYLLSLSVLIRTFLTFYETPSSALLPELTPDYEERTKLQAYRLFFGWSGGNAMSVLMFGVLLVETSEYTTGTLNRDGYATYGVIASLLMFAAILISSIGTHSQIPTLRQPPPKEVFSTKKLFGEMLDTLREKSFLALFWATLLGSVATGFSASLAFIMLTYFWGFSSEQQFIWTALVFFSALLGFLIAPLAVKRLGKKRAVVVLGLTAFTVAPMPVILRLFGLMPENGDPILFPLVATINTLDLSLIIALQAVLYSMIADLVESSEVRTGRRSEGVFYAAVTFTRKCTVGLGSFAGGIILSVVAFPQGADRTQVSSETLWMLGALYAPTLLALWMAMIFAISRYKITKEEHAENLRKLAEAPGSPS</sequence>
<keyword evidence="2" id="KW-0472">Membrane</keyword>
<accession>A0A845ARS3</accession>
<feature type="transmembrane region" description="Helical" evidence="2">
    <location>
        <begin position="322"/>
        <end position="343"/>
    </location>
</feature>
<keyword evidence="2" id="KW-0812">Transmembrane</keyword>
<feature type="transmembrane region" description="Helical" evidence="2">
    <location>
        <begin position="122"/>
        <end position="141"/>
    </location>
</feature>
<dbReference type="Proteomes" id="UP000446786">
    <property type="component" value="Unassembled WGS sequence"/>
</dbReference>
<feature type="transmembrane region" description="Helical" evidence="2">
    <location>
        <begin position="162"/>
        <end position="185"/>
    </location>
</feature>
<name>A0A845ARS3_9SPHN</name>
<feature type="transmembrane region" description="Helical" evidence="2">
    <location>
        <begin position="94"/>
        <end position="110"/>
    </location>
</feature>
<organism evidence="3 4">
    <name type="scientific">Parerythrobacter jejuensis</name>
    <dbReference type="NCBI Taxonomy" id="795812"/>
    <lineage>
        <taxon>Bacteria</taxon>
        <taxon>Pseudomonadati</taxon>
        <taxon>Pseudomonadota</taxon>
        <taxon>Alphaproteobacteria</taxon>
        <taxon>Sphingomonadales</taxon>
        <taxon>Erythrobacteraceae</taxon>
        <taxon>Parerythrobacter</taxon>
    </lineage>
</organism>
<dbReference type="EMBL" id="WTYE01000001">
    <property type="protein sequence ID" value="MXP32189.1"/>
    <property type="molecule type" value="Genomic_DNA"/>
</dbReference>
<feature type="transmembrane region" description="Helical" evidence="2">
    <location>
        <begin position="355"/>
        <end position="377"/>
    </location>
</feature>
<dbReference type="AlphaFoldDB" id="A0A845ARS3"/>
<dbReference type="GO" id="GO:0015293">
    <property type="term" value="F:symporter activity"/>
    <property type="evidence" value="ECO:0007669"/>
    <property type="project" value="InterPro"/>
</dbReference>
<comment type="similarity">
    <text evidence="1">Belongs to the sodium:galactoside symporter (TC 2.A.2) family.</text>
</comment>
<feature type="transmembrane region" description="Helical" evidence="2">
    <location>
        <begin position="441"/>
        <end position="463"/>
    </location>
</feature>
<dbReference type="RefSeq" id="WP_160779552.1">
    <property type="nucleotide sequence ID" value="NZ_BAAAZF010000001.1"/>
</dbReference>
<gene>
    <name evidence="3" type="ORF">GRI94_10200</name>
</gene>
<keyword evidence="2" id="KW-1133">Transmembrane helix</keyword>
<dbReference type="PANTHER" id="PTHR11328">
    <property type="entry name" value="MAJOR FACILITATOR SUPERFAMILY DOMAIN-CONTAINING PROTEIN"/>
    <property type="match status" value="1"/>
</dbReference>
<evidence type="ECO:0000313" key="3">
    <source>
        <dbReference type="EMBL" id="MXP32189.1"/>
    </source>
</evidence>
<feature type="transmembrane region" description="Helical" evidence="2">
    <location>
        <begin position="46"/>
        <end position="73"/>
    </location>
</feature>
<feature type="transmembrane region" description="Helical" evidence="2">
    <location>
        <begin position="398"/>
        <end position="421"/>
    </location>
</feature>
<comment type="caution">
    <text evidence="3">The sequence shown here is derived from an EMBL/GenBank/DDBJ whole genome shotgun (WGS) entry which is preliminary data.</text>
</comment>
<dbReference type="InterPro" id="IPR036259">
    <property type="entry name" value="MFS_trans_sf"/>
</dbReference>
<feature type="transmembrane region" description="Helical" evidence="2">
    <location>
        <begin position="256"/>
        <end position="286"/>
    </location>
</feature>
<feature type="transmembrane region" description="Helical" evidence="2">
    <location>
        <begin position="200"/>
        <end position="221"/>
    </location>
</feature>
<dbReference type="PANTHER" id="PTHR11328:SF24">
    <property type="entry name" value="MAJOR FACILITATOR SUPERFAMILY (MFS) PROFILE DOMAIN-CONTAINING PROTEIN"/>
    <property type="match status" value="1"/>
</dbReference>
<proteinExistence type="inferred from homology"/>
<evidence type="ECO:0000256" key="2">
    <source>
        <dbReference type="SAM" id="Phobius"/>
    </source>
</evidence>
<dbReference type="GO" id="GO:0008643">
    <property type="term" value="P:carbohydrate transport"/>
    <property type="evidence" value="ECO:0007669"/>
    <property type="project" value="InterPro"/>
</dbReference>
<dbReference type="SUPFAM" id="SSF103473">
    <property type="entry name" value="MFS general substrate transporter"/>
    <property type="match status" value="1"/>
</dbReference>
<reference evidence="3 4" key="1">
    <citation type="submission" date="2019-12" db="EMBL/GenBank/DDBJ databases">
        <title>Genomic-based taxomic classification of the family Erythrobacteraceae.</title>
        <authorList>
            <person name="Xu L."/>
        </authorList>
    </citation>
    <scope>NUCLEOTIDE SEQUENCE [LARGE SCALE GENOMIC DNA]</scope>
    <source>
        <strain evidence="3 4">JCM 16677</strain>
    </source>
</reference>
<protein>
    <submittedName>
        <fullName evidence="3">MFS transporter</fullName>
    </submittedName>
</protein>
<feature type="transmembrane region" description="Helical" evidence="2">
    <location>
        <begin position="292"/>
        <end position="310"/>
    </location>
</feature>
<dbReference type="GO" id="GO:0005886">
    <property type="term" value="C:plasma membrane"/>
    <property type="evidence" value="ECO:0007669"/>
    <property type="project" value="TreeGrafter"/>
</dbReference>
<dbReference type="Pfam" id="PF13347">
    <property type="entry name" value="MFS_2"/>
    <property type="match status" value="1"/>
</dbReference>
<dbReference type="InterPro" id="IPR039672">
    <property type="entry name" value="MFS_2"/>
</dbReference>
<keyword evidence="4" id="KW-1185">Reference proteome</keyword>
<dbReference type="OrthoDB" id="9764596at2"/>
<dbReference type="Gene3D" id="1.20.1250.20">
    <property type="entry name" value="MFS general substrate transporter like domains"/>
    <property type="match status" value="1"/>
</dbReference>
<evidence type="ECO:0000313" key="4">
    <source>
        <dbReference type="Proteomes" id="UP000446786"/>
    </source>
</evidence>